<keyword evidence="6" id="KW-0418">Kinase</keyword>
<reference evidence="13 14" key="1">
    <citation type="submission" date="2021-05" db="EMBL/GenBank/DDBJ databases">
        <title>A novel Methanospirillum isolate from a pyrite-forming mixed culture.</title>
        <authorList>
            <person name="Bunk B."/>
            <person name="Sproer C."/>
            <person name="Spring S."/>
            <person name="Pester M."/>
        </authorList>
    </citation>
    <scope>NUCLEOTIDE SEQUENCE [LARGE SCALE GENOMIC DNA]</scope>
    <source>
        <strain evidence="13 14">J.3.6.1-F.2.7.3</strain>
    </source>
</reference>
<dbReference type="EMBL" id="CP075546">
    <property type="protein sequence ID" value="QVV88111.1"/>
    <property type="molecule type" value="Genomic_DNA"/>
</dbReference>
<keyword evidence="14" id="KW-1185">Reference proteome</keyword>
<dbReference type="CDD" id="cd00156">
    <property type="entry name" value="REC"/>
    <property type="match status" value="1"/>
</dbReference>
<protein>
    <recommendedName>
        <fullName evidence="2">histidine kinase</fullName>
        <ecNumber evidence="2">2.7.13.3</ecNumber>
    </recommendedName>
</protein>
<dbReference type="InterPro" id="IPR003594">
    <property type="entry name" value="HATPase_dom"/>
</dbReference>
<name>A0A8E7EJ12_9EURY</name>
<dbReference type="Pfam" id="PF13426">
    <property type="entry name" value="PAS_9"/>
    <property type="match status" value="1"/>
</dbReference>
<comment type="catalytic activity">
    <reaction evidence="1">
        <text>ATP + protein L-histidine = ADP + protein N-phospho-L-histidine.</text>
        <dbReference type="EC" id="2.7.13.3"/>
    </reaction>
</comment>
<dbReference type="GO" id="GO:0000160">
    <property type="term" value="P:phosphorelay signal transduction system"/>
    <property type="evidence" value="ECO:0007669"/>
    <property type="project" value="InterPro"/>
</dbReference>
<dbReference type="EC" id="2.7.13.3" evidence="2"/>
<feature type="modified residue" description="4-aspartylphosphate" evidence="9">
    <location>
        <position position="68"/>
    </location>
</feature>
<keyword evidence="8" id="KW-0843">Virulence</keyword>
<dbReference type="GO" id="GO:0004673">
    <property type="term" value="F:protein histidine kinase activity"/>
    <property type="evidence" value="ECO:0007669"/>
    <property type="project" value="UniProtKB-EC"/>
</dbReference>
<dbReference type="AlphaFoldDB" id="A0A8E7EJ12"/>
<keyword evidence="7" id="KW-0067">ATP-binding</keyword>
<dbReference type="SUPFAM" id="SSF55785">
    <property type="entry name" value="PYP-like sensor domain (PAS domain)"/>
    <property type="match status" value="1"/>
</dbReference>
<sequence>MDSGSTGIIQSQVVTIIPILFVDDNRELANIFQFYLEKTGLFTVHVCLDGDDALEFLNGNEVQAIVSDYDMPEMDGITLLRQVRNLHPQLPFIMLTGNDSKEIAIEALNAGADFYQNKGEDLEIQVLDLSHKITILVEKARAEAAIQRKDRILEVIGHTAGRLLKGENFYAEMMVTLRDICQVTGAVGAFIGNPIQHGEELPGDVPNVVTWWTGEGMHNGTYPKDIRNLFSDLAIATSKHWDKDEHFILTSGTETSPSEQQVLDTLNITSVVFLPVSSGNERWGFLSLFYKESKIHLSDPELYAFSMLTKLAGAARYRAYMEEYFKNPVEKSLVGVFLIKNNRFIYINPRFSTIFGYSRTDIIRSKSLPGLFEEEDVELVMTTLSDIQSGWRENGHLEVKARHRDGSLIYLELYVTMFRCNDSPCLIGNCLDITARKEAEEKARASEELLKQNMLTSLHEKETLLREIHHRVKNNMQIIASLLRLSGFKSGNPEVHDIIRDCRNRIFSMTSIHEKLYETDDLVRVPLGSYIRDIGNRIILEFEMEEGRISYVVLEDEPVLVDINTGIPIGLIMNELITNSIKHAFPVDGKGSIEVSLSSDNGCKTIRYHDTGVGLPIDFHSKKHTSLGIELIHNLTHQIMGTVSFTSGSGMTCVLSFPVQHRVTSFS</sequence>
<dbReference type="PROSITE" id="PS50112">
    <property type="entry name" value="PAS"/>
    <property type="match status" value="1"/>
</dbReference>
<dbReference type="InterPro" id="IPR000014">
    <property type="entry name" value="PAS"/>
</dbReference>
<keyword evidence="3 9" id="KW-0597">Phosphoprotein</keyword>
<evidence type="ECO:0000256" key="2">
    <source>
        <dbReference type="ARBA" id="ARBA00012438"/>
    </source>
</evidence>
<dbReference type="Pfam" id="PF02518">
    <property type="entry name" value="HATPase_c"/>
    <property type="match status" value="1"/>
</dbReference>
<dbReference type="PROSITE" id="PS50113">
    <property type="entry name" value="PAC"/>
    <property type="match status" value="1"/>
</dbReference>
<dbReference type="KEGG" id="mrtj:KHC33_12300"/>
<evidence type="ECO:0000256" key="6">
    <source>
        <dbReference type="ARBA" id="ARBA00022777"/>
    </source>
</evidence>
<dbReference type="SMART" id="SM00387">
    <property type="entry name" value="HATPase_c"/>
    <property type="match status" value="1"/>
</dbReference>
<dbReference type="PROSITE" id="PS50110">
    <property type="entry name" value="RESPONSE_REGULATORY"/>
    <property type="match status" value="1"/>
</dbReference>
<dbReference type="InterPro" id="IPR035965">
    <property type="entry name" value="PAS-like_dom_sf"/>
</dbReference>
<dbReference type="InterPro" id="IPR001789">
    <property type="entry name" value="Sig_transdc_resp-reg_receiver"/>
</dbReference>
<dbReference type="Proteomes" id="UP000680656">
    <property type="component" value="Chromosome"/>
</dbReference>
<feature type="domain" description="PAS" evidence="11">
    <location>
        <begin position="341"/>
        <end position="391"/>
    </location>
</feature>
<accession>A0A8E7EJ12</accession>
<evidence type="ECO:0000256" key="7">
    <source>
        <dbReference type="ARBA" id="ARBA00022840"/>
    </source>
</evidence>
<feature type="domain" description="PAC" evidence="12">
    <location>
        <begin position="395"/>
        <end position="445"/>
    </location>
</feature>
<evidence type="ECO:0000259" key="12">
    <source>
        <dbReference type="PROSITE" id="PS50113"/>
    </source>
</evidence>
<dbReference type="SMART" id="SM00448">
    <property type="entry name" value="REC"/>
    <property type="match status" value="1"/>
</dbReference>
<dbReference type="InterPro" id="IPR011495">
    <property type="entry name" value="Sig_transdc_His_kin_sub2_dim/P"/>
</dbReference>
<evidence type="ECO:0000256" key="9">
    <source>
        <dbReference type="PROSITE-ProRule" id="PRU00169"/>
    </source>
</evidence>
<dbReference type="SMART" id="SM00091">
    <property type="entry name" value="PAS"/>
    <property type="match status" value="1"/>
</dbReference>
<evidence type="ECO:0000256" key="1">
    <source>
        <dbReference type="ARBA" id="ARBA00000085"/>
    </source>
</evidence>
<dbReference type="GeneID" id="65097978"/>
<dbReference type="Gene3D" id="3.40.50.2300">
    <property type="match status" value="1"/>
</dbReference>
<dbReference type="PANTHER" id="PTHR41523">
    <property type="entry name" value="TWO-COMPONENT SYSTEM SENSOR PROTEIN"/>
    <property type="match status" value="1"/>
</dbReference>
<dbReference type="SUPFAM" id="SSF55874">
    <property type="entry name" value="ATPase domain of HSP90 chaperone/DNA topoisomerase II/histidine kinase"/>
    <property type="match status" value="1"/>
</dbReference>
<evidence type="ECO:0000313" key="14">
    <source>
        <dbReference type="Proteomes" id="UP000680656"/>
    </source>
</evidence>
<dbReference type="NCBIfam" id="TIGR00229">
    <property type="entry name" value="sensory_box"/>
    <property type="match status" value="1"/>
</dbReference>
<dbReference type="SUPFAM" id="SSF52172">
    <property type="entry name" value="CheY-like"/>
    <property type="match status" value="1"/>
</dbReference>
<feature type="domain" description="Response regulatory" evidence="10">
    <location>
        <begin position="18"/>
        <end position="133"/>
    </location>
</feature>
<dbReference type="InterPro" id="IPR036890">
    <property type="entry name" value="HATPase_C_sf"/>
</dbReference>
<dbReference type="CDD" id="cd00130">
    <property type="entry name" value="PAS"/>
    <property type="match status" value="1"/>
</dbReference>
<dbReference type="Gene3D" id="3.30.565.10">
    <property type="entry name" value="Histidine kinase-like ATPase, C-terminal domain"/>
    <property type="match status" value="1"/>
</dbReference>
<evidence type="ECO:0000259" key="11">
    <source>
        <dbReference type="PROSITE" id="PS50112"/>
    </source>
</evidence>
<keyword evidence="5" id="KW-0547">Nucleotide-binding</keyword>
<evidence type="ECO:0000256" key="8">
    <source>
        <dbReference type="ARBA" id="ARBA00023026"/>
    </source>
</evidence>
<evidence type="ECO:0000313" key="13">
    <source>
        <dbReference type="EMBL" id="QVV88111.1"/>
    </source>
</evidence>
<dbReference type="Pfam" id="PF00072">
    <property type="entry name" value="Response_reg"/>
    <property type="match status" value="1"/>
</dbReference>
<dbReference type="SUPFAM" id="SSF55781">
    <property type="entry name" value="GAF domain-like"/>
    <property type="match status" value="1"/>
</dbReference>
<dbReference type="InterPro" id="IPR000700">
    <property type="entry name" value="PAS-assoc_C"/>
</dbReference>
<evidence type="ECO:0000259" key="10">
    <source>
        <dbReference type="PROSITE" id="PS50110"/>
    </source>
</evidence>
<dbReference type="Pfam" id="PF07568">
    <property type="entry name" value="HisKA_2"/>
    <property type="match status" value="1"/>
</dbReference>
<evidence type="ECO:0000256" key="4">
    <source>
        <dbReference type="ARBA" id="ARBA00022679"/>
    </source>
</evidence>
<evidence type="ECO:0000256" key="3">
    <source>
        <dbReference type="ARBA" id="ARBA00022553"/>
    </source>
</evidence>
<dbReference type="PANTHER" id="PTHR41523:SF8">
    <property type="entry name" value="ETHYLENE RESPONSE SENSOR PROTEIN"/>
    <property type="match status" value="1"/>
</dbReference>
<dbReference type="RefSeq" id="WP_214418928.1">
    <property type="nucleotide sequence ID" value="NZ_CP075546.1"/>
</dbReference>
<evidence type="ECO:0000256" key="5">
    <source>
        <dbReference type="ARBA" id="ARBA00022741"/>
    </source>
</evidence>
<dbReference type="GO" id="GO:0005524">
    <property type="term" value="F:ATP binding"/>
    <property type="evidence" value="ECO:0007669"/>
    <property type="project" value="UniProtKB-KW"/>
</dbReference>
<proteinExistence type="predicted"/>
<gene>
    <name evidence="13" type="ORF">KHC33_12300</name>
</gene>
<dbReference type="InterPro" id="IPR011006">
    <property type="entry name" value="CheY-like_superfamily"/>
</dbReference>
<keyword evidence="4" id="KW-0808">Transferase</keyword>
<dbReference type="Gene3D" id="3.30.450.20">
    <property type="entry name" value="PAS domain"/>
    <property type="match status" value="1"/>
</dbReference>
<organism evidence="13 14">
    <name type="scientific">Methanospirillum purgamenti</name>
    <dbReference type="NCBI Taxonomy" id="2834276"/>
    <lineage>
        <taxon>Archaea</taxon>
        <taxon>Methanobacteriati</taxon>
        <taxon>Methanobacteriota</taxon>
        <taxon>Stenosarchaea group</taxon>
        <taxon>Methanomicrobia</taxon>
        <taxon>Methanomicrobiales</taxon>
        <taxon>Methanospirillaceae</taxon>
        <taxon>Methanospirillum</taxon>
    </lineage>
</organism>